<dbReference type="RefSeq" id="WP_012003217.1">
    <property type="nucleotide sequence ID" value="NC_009828.1"/>
</dbReference>
<dbReference type="InterPro" id="IPR003141">
    <property type="entry name" value="Pol/His_phosphatase_N"/>
</dbReference>
<name>A8F6F2_PSELT</name>
<dbReference type="GO" id="GO:0004534">
    <property type="term" value="F:5'-3' RNA exonuclease activity"/>
    <property type="evidence" value="ECO:0007669"/>
    <property type="project" value="TreeGrafter"/>
</dbReference>
<dbReference type="SUPFAM" id="SSF89550">
    <property type="entry name" value="PHP domain-like"/>
    <property type="match status" value="1"/>
</dbReference>
<dbReference type="eggNOG" id="COG0613">
    <property type="taxonomic scope" value="Bacteria"/>
</dbReference>
<dbReference type="HOGENOM" id="CLU_072983_0_0_0"/>
<evidence type="ECO:0000313" key="2">
    <source>
        <dbReference type="EMBL" id="ABV33736.1"/>
    </source>
</evidence>
<organism evidence="2 3">
    <name type="scientific">Pseudothermotoga lettingae (strain ATCC BAA-301 / DSM 14385 / NBRC 107922 / TMO)</name>
    <name type="common">Thermotoga lettingae</name>
    <dbReference type="NCBI Taxonomy" id="416591"/>
    <lineage>
        <taxon>Bacteria</taxon>
        <taxon>Thermotogati</taxon>
        <taxon>Thermotogota</taxon>
        <taxon>Thermotogae</taxon>
        <taxon>Thermotogales</taxon>
        <taxon>Thermotogaceae</taxon>
        <taxon>Pseudothermotoga</taxon>
    </lineage>
</organism>
<reference evidence="2 3" key="1">
    <citation type="submission" date="2007-08" db="EMBL/GenBank/DDBJ databases">
        <title>Complete sequence of Thermotoga lettingae TMO.</title>
        <authorList>
            <consortium name="US DOE Joint Genome Institute"/>
            <person name="Copeland A."/>
            <person name="Lucas S."/>
            <person name="Lapidus A."/>
            <person name="Barry K."/>
            <person name="Glavina del Rio T."/>
            <person name="Dalin E."/>
            <person name="Tice H."/>
            <person name="Pitluck S."/>
            <person name="Foster B."/>
            <person name="Bruce D."/>
            <person name="Schmutz J."/>
            <person name="Larimer F."/>
            <person name="Land M."/>
            <person name="Hauser L."/>
            <person name="Kyrpides N."/>
            <person name="Mikhailova N."/>
            <person name="Nelson K."/>
            <person name="Gogarten J.P."/>
            <person name="Noll K."/>
            <person name="Richardson P."/>
        </authorList>
    </citation>
    <scope>NUCLEOTIDE SEQUENCE [LARGE SCALE GENOMIC DNA]</scope>
    <source>
        <strain evidence="3">ATCC BAA-301 / DSM 14385 / NBRC 107922 / TMO</strain>
    </source>
</reference>
<dbReference type="PANTHER" id="PTHR42924:SF3">
    <property type="entry name" value="POLYMERASE_HISTIDINOL PHOSPHATASE N-TERMINAL DOMAIN-CONTAINING PROTEIN"/>
    <property type="match status" value="1"/>
</dbReference>
<dbReference type="PANTHER" id="PTHR42924">
    <property type="entry name" value="EXONUCLEASE"/>
    <property type="match status" value="1"/>
</dbReference>
<dbReference type="KEGG" id="tle:Tlet_1171"/>
<dbReference type="Gene3D" id="3.20.20.140">
    <property type="entry name" value="Metal-dependent hydrolases"/>
    <property type="match status" value="1"/>
</dbReference>
<dbReference type="STRING" id="416591.Tlet_1171"/>
<feature type="domain" description="Polymerase/histidinol phosphatase N-terminal" evidence="1">
    <location>
        <begin position="4"/>
        <end position="65"/>
    </location>
</feature>
<dbReference type="SMART" id="SM00481">
    <property type="entry name" value="POLIIIAc"/>
    <property type="match status" value="1"/>
</dbReference>
<gene>
    <name evidence="2" type="ordered locus">Tlet_1171</name>
</gene>
<reference evidence="2 3" key="2">
    <citation type="journal article" date="2009" name="Proc. Natl. Acad. Sci. U.S.A.">
        <title>On the chimeric nature, thermophilic origin, and phylogenetic placement of the Thermotogales.</title>
        <authorList>
            <person name="Zhaxybayeva O."/>
            <person name="Swithers K.S."/>
            <person name="Lapierre P."/>
            <person name="Fournier G.P."/>
            <person name="Bickhart D.M."/>
            <person name="DeBoy R.T."/>
            <person name="Nelson K.E."/>
            <person name="Nesbo C.L."/>
            <person name="Doolittle W.F."/>
            <person name="Gogarten J.P."/>
            <person name="Noll K.M."/>
        </authorList>
    </citation>
    <scope>NUCLEOTIDE SEQUENCE [LARGE SCALE GENOMIC DNA]</scope>
    <source>
        <strain evidence="3">ATCC BAA-301 / DSM 14385 / NBRC 107922 / TMO</strain>
    </source>
</reference>
<dbReference type="Pfam" id="PF13263">
    <property type="entry name" value="PHP_C"/>
    <property type="match status" value="1"/>
</dbReference>
<dbReference type="AlphaFoldDB" id="A8F6F2"/>
<dbReference type="InterPro" id="IPR052018">
    <property type="entry name" value="PHP_domain"/>
</dbReference>
<dbReference type="EMBL" id="CP000812">
    <property type="protein sequence ID" value="ABV33736.1"/>
    <property type="molecule type" value="Genomic_DNA"/>
</dbReference>
<sequence length="217" mass="24957">MFKIDFHVHSNLSYDCDTDLEEIANKCKENNLDAVVVADHNETILNVMEINGVTLIPAEEIFTRDGEIIGIFLSQKIEPFLSLSETVIRIKEQNGIVYVPHPVDFYRKGGIGLKKLNEIIEYVDIIEVMNYKTLTKLENFISRKIASKFNRRFGAGSDAHKVEDVGKCYIEFDTDNKQKVDSPYRLLELFNYPYFVKGTNRGLLKAINLKVRKMLNT</sequence>
<dbReference type="Pfam" id="PF02811">
    <property type="entry name" value="PHP"/>
    <property type="match status" value="1"/>
</dbReference>
<keyword evidence="3" id="KW-1185">Reference proteome</keyword>
<dbReference type="InterPro" id="IPR016195">
    <property type="entry name" value="Pol/histidinol_Pase-like"/>
</dbReference>
<evidence type="ECO:0000259" key="1">
    <source>
        <dbReference type="SMART" id="SM00481"/>
    </source>
</evidence>
<evidence type="ECO:0000313" key="3">
    <source>
        <dbReference type="Proteomes" id="UP000002016"/>
    </source>
</evidence>
<protein>
    <submittedName>
        <fullName evidence="2">PHP domain protein</fullName>
    </submittedName>
</protein>
<dbReference type="InterPro" id="IPR004013">
    <property type="entry name" value="PHP_dom"/>
</dbReference>
<accession>A8F6F2</accession>
<dbReference type="CDD" id="cd07432">
    <property type="entry name" value="PHP_HisPPase"/>
    <property type="match status" value="1"/>
</dbReference>
<proteinExistence type="predicted"/>
<dbReference type="GO" id="GO:0035312">
    <property type="term" value="F:5'-3' DNA exonuclease activity"/>
    <property type="evidence" value="ECO:0007669"/>
    <property type="project" value="TreeGrafter"/>
</dbReference>
<dbReference type="Proteomes" id="UP000002016">
    <property type="component" value="Chromosome"/>
</dbReference>